<keyword evidence="1" id="KW-0732">Signal</keyword>
<accession>A0A6B0U3H6</accession>
<sequence length="83" mass="9602">MTRWWKLHARWTGQQLVMLQMIMPSAHTIVQRARSGGEGQSIDWSGENSFYCLVSSAVLQVGIRFLCQAGERFYGWKGKRRLI</sequence>
<protein>
    <submittedName>
        <fullName evidence="2">Putative secreted protein</fullName>
    </submittedName>
</protein>
<organism evidence="2">
    <name type="scientific">Ixodes ricinus</name>
    <name type="common">Common tick</name>
    <name type="synonym">Acarus ricinus</name>
    <dbReference type="NCBI Taxonomy" id="34613"/>
    <lineage>
        <taxon>Eukaryota</taxon>
        <taxon>Metazoa</taxon>
        <taxon>Ecdysozoa</taxon>
        <taxon>Arthropoda</taxon>
        <taxon>Chelicerata</taxon>
        <taxon>Arachnida</taxon>
        <taxon>Acari</taxon>
        <taxon>Parasitiformes</taxon>
        <taxon>Ixodida</taxon>
        <taxon>Ixodoidea</taxon>
        <taxon>Ixodidae</taxon>
        <taxon>Ixodinae</taxon>
        <taxon>Ixodes</taxon>
    </lineage>
</organism>
<dbReference type="EMBL" id="GIFC01002828">
    <property type="protein sequence ID" value="MXU84911.1"/>
    <property type="molecule type" value="Transcribed_RNA"/>
</dbReference>
<proteinExistence type="predicted"/>
<feature type="chain" id="PRO_5025498425" evidence="1">
    <location>
        <begin position="29"/>
        <end position="83"/>
    </location>
</feature>
<dbReference type="AlphaFoldDB" id="A0A6B0U3H6"/>
<evidence type="ECO:0000256" key="1">
    <source>
        <dbReference type="SAM" id="SignalP"/>
    </source>
</evidence>
<name>A0A6B0U3H6_IXORI</name>
<feature type="signal peptide" evidence="1">
    <location>
        <begin position="1"/>
        <end position="28"/>
    </location>
</feature>
<evidence type="ECO:0000313" key="2">
    <source>
        <dbReference type="EMBL" id="MXU84911.1"/>
    </source>
</evidence>
<reference evidence="2" key="1">
    <citation type="submission" date="2019-12" db="EMBL/GenBank/DDBJ databases">
        <title>An insight into the sialome of adult female Ixodes ricinus ticks feeding for 6 days.</title>
        <authorList>
            <person name="Perner J."/>
            <person name="Ribeiro J.M.C."/>
        </authorList>
    </citation>
    <scope>NUCLEOTIDE SEQUENCE</scope>
    <source>
        <strain evidence="2">Semi-engorged</strain>
        <tissue evidence="2">Salivary glands</tissue>
    </source>
</reference>